<keyword evidence="3" id="KW-0813">Transport</keyword>
<dbReference type="Pfam" id="PF01032">
    <property type="entry name" value="FecCD"/>
    <property type="match status" value="1"/>
</dbReference>
<evidence type="ECO:0000256" key="2">
    <source>
        <dbReference type="ARBA" id="ARBA00007935"/>
    </source>
</evidence>
<proteinExistence type="inferred from homology"/>
<protein>
    <submittedName>
        <fullName evidence="9">Iron complex transport system permease protein</fullName>
    </submittedName>
</protein>
<dbReference type="InterPro" id="IPR000522">
    <property type="entry name" value="ABC_transptr_permease_BtuC"/>
</dbReference>
<dbReference type="SUPFAM" id="SSF81345">
    <property type="entry name" value="ABC transporter involved in vitamin B12 uptake, BtuC"/>
    <property type="match status" value="1"/>
</dbReference>
<dbReference type="Proteomes" id="UP000245981">
    <property type="component" value="Unassembled WGS sequence"/>
</dbReference>
<feature type="transmembrane region" description="Helical" evidence="8">
    <location>
        <begin position="314"/>
        <end position="333"/>
    </location>
</feature>
<keyword evidence="7 8" id="KW-0472">Membrane</keyword>
<evidence type="ECO:0000256" key="4">
    <source>
        <dbReference type="ARBA" id="ARBA00022475"/>
    </source>
</evidence>
<feature type="transmembrane region" description="Helical" evidence="8">
    <location>
        <begin position="63"/>
        <end position="83"/>
    </location>
</feature>
<dbReference type="CDD" id="cd06550">
    <property type="entry name" value="TM_ABC_iron-siderophores_like"/>
    <property type="match status" value="1"/>
</dbReference>
<dbReference type="Gene3D" id="1.10.3470.10">
    <property type="entry name" value="ABC transporter involved in vitamin B12 uptake, BtuC"/>
    <property type="match status" value="1"/>
</dbReference>
<dbReference type="InterPro" id="IPR037294">
    <property type="entry name" value="ABC_BtuC-like"/>
</dbReference>
<feature type="transmembrane region" description="Helical" evidence="8">
    <location>
        <begin position="153"/>
        <end position="173"/>
    </location>
</feature>
<feature type="transmembrane region" description="Helical" evidence="8">
    <location>
        <begin position="245"/>
        <end position="271"/>
    </location>
</feature>
<reference evidence="9 10" key="1">
    <citation type="submission" date="2018-05" db="EMBL/GenBank/DDBJ databases">
        <title>Genomic Encyclopedia of Type Strains, Phase IV (KMG-V): Genome sequencing to study the core and pangenomes of soil and plant-associated prokaryotes.</title>
        <authorList>
            <person name="Whitman W."/>
        </authorList>
    </citation>
    <scope>NUCLEOTIDE SEQUENCE [LARGE SCALE GENOMIC DNA]</scope>
    <source>
        <strain evidence="9 10">PNA 200-10</strain>
    </source>
</reference>
<evidence type="ECO:0000256" key="5">
    <source>
        <dbReference type="ARBA" id="ARBA00022692"/>
    </source>
</evidence>
<gene>
    <name evidence="9" type="ORF">C7431_11524</name>
</gene>
<keyword evidence="4" id="KW-1003">Cell membrane</keyword>
<evidence type="ECO:0000313" key="9">
    <source>
        <dbReference type="EMBL" id="PWK93430.1"/>
    </source>
</evidence>
<dbReference type="EMBL" id="QGHF01000015">
    <property type="protein sequence ID" value="PWK93430.1"/>
    <property type="molecule type" value="Genomic_DNA"/>
</dbReference>
<sequence length="336" mass="34798">MSAVSHRYAWVMCGCVLLLAGLLLISIATGTVALSLKQVLGALALLPAPPSEMVNRIVIDLRLPRTLLAALTGAGLAMVGALLQTTTRNDLADPFLFGISSGASAGAVLVITRFGDRLGELTLPVAAFAGGLCSAAAVMLLFHFKKRRSAEHLIICGLAVSFLFGALTSYFIFSGDQRAASSVMFWSLGGLGLASWQNLPVALSGVALLSGFVLLRHRSLDGLLAGEQTALSLGINVSRVRIETFLCCALTTSMLVALTGVIGFVGLMVPHLCRSVAGVKHRLLLPLCGLGGAVLLCAGDIASRTLLAPQELPIGIITAGIGGVFVILLLTRASRA</sequence>
<evidence type="ECO:0000256" key="1">
    <source>
        <dbReference type="ARBA" id="ARBA00004651"/>
    </source>
</evidence>
<keyword evidence="5 8" id="KW-0812">Transmembrane</keyword>
<dbReference type="PANTHER" id="PTHR30472:SF67">
    <property type="entry name" value="PERMEASE OF ABC TRANSPORTER-RELATED"/>
    <property type="match status" value="1"/>
</dbReference>
<dbReference type="AlphaFoldDB" id="A0A2V2BBS2"/>
<evidence type="ECO:0000256" key="8">
    <source>
        <dbReference type="SAM" id="Phobius"/>
    </source>
</evidence>
<comment type="subcellular location">
    <subcellularLocation>
        <location evidence="1">Cell membrane</location>
        <topology evidence="1">Multi-pass membrane protein</topology>
    </subcellularLocation>
</comment>
<dbReference type="GO" id="GO:0033214">
    <property type="term" value="P:siderophore-iron import into cell"/>
    <property type="evidence" value="ECO:0007669"/>
    <property type="project" value="TreeGrafter"/>
</dbReference>
<keyword evidence="6 8" id="KW-1133">Transmembrane helix</keyword>
<feature type="transmembrane region" description="Helical" evidence="8">
    <location>
        <begin position="283"/>
        <end position="302"/>
    </location>
</feature>
<comment type="caution">
    <text evidence="9">The sequence shown here is derived from an EMBL/GenBank/DDBJ whole genome shotgun (WGS) entry which is preliminary data.</text>
</comment>
<evidence type="ECO:0000313" key="10">
    <source>
        <dbReference type="Proteomes" id="UP000245981"/>
    </source>
</evidence>
<feature type="transmembrane region" description="Helical" evidence="8">
    <location>
        <begin position="121"/>
        <end position="141"/>
    </location>
</feature>
<dbReference type="GO" id="GO:0022857">
    <property type="term" value="F:transmembrane transporter activity"/>
    <property type="evidence" value="ECO:0007669"/>
    <property type="project" value="InterPro"/>
</dbReference>
<comment type="similarity">
    <text evidence="2">Belongs to the binding-protein-dependent transport system permease family. FecCD subfamily.</text>
</comment>
<feature type="transmembrane region" description="Helical" evidence="8">
    <location>
        <begin position="193"/>
        <end position="215"/>
    </location>
</feature>
<feature type="transmembrane region" description="Helical" evidence="8">
    <location>
        <begin position="95"/>
        <end position="115"/>
    </location>
</feature>
<evidence type="ECO:0000256" key="7">
    <source>
        <dbReference type="ARBA" id="ARBA00023136"/>
    </source>
</evidence>
<dbReference type="OrthoDB" id="9055647at2"/>
<dbReference type="PANTHER" id="PTHR30472">
    <property type="entry name" value="FERRIC ENTEROBACTIN TRANSPORT SYSTEM PERMEASE PROTEIN"/>
    <property type="match status" value="1"/>
</dbReference>
<organism evidence="9 10">
    <name type="scientific">Pantoea allii</name>
    <dbReference type="NCBI Taxonomy" id="574096"/>
    <lineage>
        <taxon>Bacteria</taxon>
        <taxon>Pseudomonadati</taxon>
        <taxon>Pseudomonadota</taxon>
        <taxon>Gammaproteobacteria</taxon>
        <taxon>Enterobacterales</taxon>
        <taxon>Erwiniaceae</taxon>
        <taxon>Pantoea</taxon>
    </lineage>
</organism>
<dbReference type="FunFam" id="1.10.3470.10:FF:000001">
    <property type="entry name" value="Vitamin B12 ABC transporter permease BtuC"/>
    <property type="match status" value="1"/>
</dbReference>
<name>A0A2V2BBS2_9GAMM</name>
<dbReference type="STRING" id="574096.HA38_06645"/>
<evidence type="ECO:0000256" key="6">
    <source>
        <dbReference type="ARBA" id="ARBA00022989"/>
    </source>
</evidence>
<accession>A0A2V2BBS2</accession>
<dbReference type="GO" id="GO:0005886">
    <property type="term" value="C:plasma membrane"/>
    <property type="evidence" value="ECO:0007669"/>
    <property type="project" value="UniProtKB-SubCell"/>
</dbReference>
<evidence type="ECO:0000256" key="3">
    <source>
        <dbReference type="ARBA" id="ARBA00022448"/>
    </source>
</evidence>